<feature type="signal peptide" evidence="2">
    <location>
        <begin position="1"/>
        <end position="25"/>
    </location>
</feature>
<feature type="chain" id="PRO_5005806972" evidence="2">
    <location>
        <begin position="26"/>
        <end position="224"/>
    </location>
</feature>
<sequence length="224" mass="23994">MAAWWHNLIVAVLLLLAATSGPAQAQSLAAGGVGLRAFGRMASLAPSDVARGPLRGSARPLADQGAPRPEDYSRNPVVRNDTAMAAGSQGAPGDSLRCLIEAIYFEARGEPVEGQVAVGEVVLNRVDAENYPDAVCAVVRQGTGRKHACQFSYTCDGIPEAVTEPRAWTVAADIARRLLDGAPRRVTHDATHYHANYVHPHWARVYPRVATVGRHLFYKQIPGA</sequence>
<dbReference type="EMBL" id="CXPG01000013">
    <property type="protein sequence ID" value="CTQ32345.1"/>
    <property type="molecule type" value="Genomic_DNA"/>
</dbReference>
<protein>
    <submittedName>
        <fullName evidence="4">Germination-specific amidase</fullName>
    </submittedName>
</protein>
<name>A0A0M6XQB6_9RHOB</name>
<dbReference type="RefSeq" id="WP_055681799.1">
    <property type="nucleotide sequence ID" value="NZ_CXPG01000013.1"/>
</dbReference>
<keyword evidence="5" id="KW-1185">Reference proteome</keyword>
<reference evidence="4 5" key="1">
    <citation type="submission" date="2015-07" db="EMBL/GenBank/DDBJ databases">
        <authorList>
            <person name="Noorani M."/>
        </authorList>
    </citation>
    <scope>NUCLEOTIDE SEQUENCE [LARGE SCALE GENOMIC DNA]</scope>
    <source>
        <strain evidence="4 5">CECT 5088</strain>
    </source>
</reference>
<accession>A0A0M6XQB6</accession>
<organism evidence="4 5">
    <name type="scientific">Jannaschia rubra</name>
    <dbReference type="NCBI Taxonomy" id="282197"/>
    <lineage>
        <taxon>Bacteria</taxon>
        <taxon>Pseudomonadati</taxon>
        <taxon>Pseudomonadota</taxon>
        <taxon>Alphaproteobacteria</taxon>
        <taxon>Rhodobacterales</taxon>
        <taxon>Roseobacteraceae</taxon>
        <taxon>Jannaschia</taxon>
    </lineage>
</organism>
<feature type="region of interest" description="Disordered" evidence="1">
    <location>
        <begin position="49"/>
        <end position="76"/>
    </location>
</feature>
<dbReference type="Gene3D" id="1.10.10.2520">
    <property type="entry name" value="Cell wall hydrolase SleB, domain 1"/>
    <property type="match status" value="1"/>
</dbReference>
<dbReference type="Pfam" id="PF07486">
    <property type="entry name" value="Hydrolase_2"/>
    <property type="match status" value="1"/>
</dbReference>
<evidence type="ECO:0000313" key="5">
    <source>
        <dbReference type="Proteomes" id="UP000048908"/>
    </source>
</evidence>
<keyword evidence="2" id="KW-0732">Signal</keyword>
<evidence type="ECO:0000256" key="1">
    <source>
        <dbReference type="SAM" id="MobiDB-lite"/>
    </source>
</evidence>
<dbReference type="AlphaFoldDB" id="A0A0M6XQB6"/>
<evidence type="ECO:0000313" key="4">
    <source>
        <dbReference type="EMBL" id="CTQ32345.1"/>
    </source>
</evidence>
<dbReference type="InterPro" id="IPR011105">
    <property type="entry name" value="Cell_wall_hydrolase_SleB"/>
</dbReference>
<dbReference type="Proteomes" id="UP000048908">
    <property type="component" value="Unassembled WGS sequence"/>
</dbReference>
<evidence type="ECO:0000256" key="2">
    <source>
        <dbReference type="SAM" id="SignalP"/>
    </source>
</evidence>
<dbReference type="GO" id="GO:0016787">
    <property type="term" value="F:hydrolase activity"/>
    <property type="evidence" value="ECO:0007669"/>
    <property type="project" value="InterPro"/>
</dbReference>
<gene>
    <name evidence="4" type="primary">sleB</name>
    <name evidence="4" type="ORF">JAN5088_01110</name>
</gene>
<feature type="domain" description="Cell wall hydrolase SleB" evidence="3">
    <location>
        <begin position="109"/>
        <end position="218"/>
    </location>
</feature>
<dbReference type="InterPro" id="IPR042047">
    <property type="entry name" value="SleB_dom1"/>
</dbReference>
<proteinExistence type="predicted"/>
<evidence type="ECO:0000259" key="3">
    <source>
        <dbReference type="Pfam" id="PF07486"/>
    </source>
</evidence>
<dbReference type="STRING" id="282197.SAMN04488517_10594"/>